<sequence length="109" mass="12702">MKFSTYILYIQGENVISIIISATISTKLQHKHGVTREEISECFDNRCGVLLTDEREDHKRNPPTLWFVAETRKGRLLKVVFQMRDGNCHIITAYEANKDEIRIYETKGK</sequence>
<name>A0AA41HDA4_9BURK</name>
<dbReference type="InterPro" id="IPR007460">
    <property type="entry name" value="BrnT_toxin"/>
</dbReference>
<dbReference type="AlphaFoldDB" id="A0AA41HDA4"/>
<dbReference type="EMBL" id="JAHTGR010000029">
    <property type="protein sequence ID" value="MBV6325305.1"/>
    <property type="molecule type" value="Genomic_DNA"/>
</dbReference>
<organism evidence="1 2">
    <name type="scientific">Duganella violaceipulchra</name>
    <dbReference type="NCBI Taxonomy" id="2849652"/>
    <lineage>
        <taxon>Bacteria</taxon>
        <taxon>Pseudomonadati</taxon>
        <taxon>Pseudomonadota</taxon>
        <taxon>Betaproteobacteria</taxon>
        <taxon>Burkholderiales</taxon>
        <taxon>Oxalobacteraceae</taxon>
        <taxon>Telluria group</taxon>
        <taxon>Duganella</taxon>
    </lineage>
</organism>
<comment type="caution">
    <text evidence="1">The sequence shown here is derived from an EMBL/GenBank/DDBJ whole genome shotgun (WGS) entry which is preliminary data.</text>
</comment>
<dbReference type="Pfam" id="PF04365">
    <property type="entry name" value="BrnT_toxin"/>
    <property type="match status" value="1"/>
</dbReference>
<dbReference type="RefSeq" id="WP_217946190.1">
    <property type="nucleotide sequence ID" value="NZ_JAHTGR010000029.1"/>
</dbReference>
<evidence type="ECO:0000313" key="2">
    <source>
        <dbReference type="Proteomes" id="UP001155901"/>
    </source>
</evidence>
<evidence type="ECO:0000313" key="1">
    <source>
        <dbReference type="EMBL" id="MBV6325305.1"/>
    </source>
</evidence>
<accession>A0AA41HDA4</accession>
<gene>
    <name evidence="1" type="ORF">KVP70_30750</name>
</gene>
<protein>
    <submittedName>
        <fullName evidence="1">BrnT family toxin</fullName>
    </submittedName>
</protein>
<dbReference type="Proteomes" id="UP001155901">
    <property type="component" value="Unassembled WGS sequence"/>
</dbReference>
<reference evidence="1" key="1">
    <citation type="submission" date="2021-07" db="EMBL/GenBank/DDBJ databases">
        <title>Characterization of violacein-producing bacteria and related species.</title>
        <authorList>
            <person name="Wilson H.S."/>
            <person name="De Leon M.E."/>
        </authorList>
    </citation>
    <scope>NUCLEOTIDE SEQUENCE</scope>
    <source>
        <strain evidence="1">HSC-15S17</strain>
    </source>
</reference>
<proteinExistence type="predicted"/>